<feature type="compositionally biased region" description="Low complexity" evidence="1">
    <location>
        <begin position="12"/>
        <end position="50"/>
    </location>
</feature>
<feature type="region of interest" description="Disordered" evidence="1">
    <location>
        <begin position="93"/>
        <end position="139"/>
    </location>
</feature>
<name>A0AA37T869_9GAMM</name>
<keyword evidence="2" id="KW-1133">Transmembrane helix</keyword>
<organism evidence="4 5">
    <name type="scientific">Marinibactrum halimedae</name>
    <dbReference type="NCBI Taxonomy" id="1444977"/>
    <lineage>
        <taxon>Bacteria</taxon>
        <taxon>Pseudomonadati</taxon>
        <taxon>Pseudomonadota</taxon>
        <taxon>Gammaproteobacteria</taxon>
        <taxon>Cellvibrionales</taxon>
        <taxon>Cellvibrionaceae</taxon>
        <taxon>Marinibactrum</taxon>
    </lineage>
</organism>
<evidence type="ECO:0000259" key="3">
    <source>
        <dbReference type="PROSITE" id="PS51724"/>
    </source>
</evidence>
<feature type="compositionally biased region" description="Basic and acidic residues" evidence="1">
    <location>
        <begin position="126"/>
        <end position="139"/>
    </location>
</feature>
<feature type="transmembrane region" description="Helical" evidence="2">
    <location>
        <begin position="65"/>
        <end position="84"/>
    </location>
</feature>
<reference evidence="4 5" key="1">
    <citation type="journal article" date="2014" name="Int. J. Syst. Evol. Microbiol.">
        <title>Complete genome sequence of Corynebacterium casei LMG S-19264T (=DSM 44701T), isolated from a smear-ripened cheese.</title>
        <authorList>
            <consortium name="US DOE Joint Genome Institute (JGI-PGF)"/>
            <person name="Walter F."/>
            <person name="Albersmeier A."/>
            <person name="Kalinowski J."/>
            <person name="Ruckert C."/>
        </authorList>
    </citation>
    <scope>NUCLEOTIDE SEQUENCE [LARGE SCALE GENOMIC DNA]</scope>
    <source>
        <strain evidence="4 5">NBRC 110095</strain>
    </source>
</reference>
<dbReference type="SUPFAM" id="SSF110997">
    <property type="entry name" value="Sporulation related repeat"/>
    <property type="match status" value="1"/>
</dbReference>
<dbReference type="InterPro" id="IPR052521">
    <property type="entry name" value="Cell_div_SPOR-domain"/>
</dbReference>
<accession>A0AA37T869</accession>
<gene>
    <name evidence="4" type="ORF">GCM10007877_02040</name>
</gene>
<dbReference type="PROSITE" id="PS51724">
    <property type="entry name" value="SPOR"/>
    <property type="match status" value="1"/>
</dbReference>
<sequence length="255" mass="28325">MPRDFAKKPRARSGGTRSNSTRKSTRSNSRTNNSRTNNSRNNSRSNANRRSSTHRNSSESHVPGWVWLFTGSLLGAFVMFLIYLQGLTPDLPNQQAPTHTPTPKVVESKPTPKPETPTKATTPKAKQPESKQAAQKDEGVPKPRFDFYTILKESEVAVPTPKHSGSTPKEPAGPELQYLLQAGSFRSANDADRMRAELILMNLEATIETVKVRNSETWHRVVVGPFDNRSKMAKARSILASQSISPLLLRRPKEG</sequence>
<dbReference type="PANTHER" id="PTHR38687:SF2">
    <property type="entry name" value="CELL DIVISION PROTEIN FTSN"/>
    <property type="match status" value="1"/>
</dbReference>
<dbReference type="Proteomes" id="UP001156870">
    <property type="component" value="Unassembled WGS sequence"/>
</dbReference>
<dbReference type="RefSeq" id="WP_232594336.1">
    <property type="nucleotide sequence ID" value="NZ_BSPD01000007.1"/>
</dbReference>
<keyword evidence="2" id="KW-0472">Membrane</keyword>
<dbReference type="PANTHER" id="PTHR38687">
    <property type="entry name" value="CELL DIVISION PROTEIN DEDD-RELATED"/>
    <property type="match status" value="1"/>
</dbReference>
<keyword evidence="2" id="KW-0812">Transmembrane</keyword>
<dbReference type="Pfam" id="PF05036">
    <property type="entry name" value="SPOR"/>
    <property type="match status" value="1"/>
</dbReference>
<comment type="caution">
    <text evidence="4">The sequence shown here is derived from an EMBL/GenBank/DDBJ whole genome shotgun (WGS) entry which is preliminary data.</text>
</comment>
<dbReference type="InterPro" id="IPR036680">
    <property type="entry name" value="SPOR-like_sf"/>
</dbReference>
<protein>
    <recommendedName>
        <fullName evidence="3">SPOR domain-containing protein</fullName>
    </recommendedName>
</protein>
<dbReference type="EMBL" id="BSPD01000007">
    <property type="protein sequence ID" value="GLS24492.1"/>
    <property type="molecule type" value="Genomic_DNA"/>
</dbReference>
<dbReference type="GO" id="GO:0042834">
    <property type="term" value="F:peptidoglycan binding"/>
    <property type="evidence" value="ECO:0007669"/>
    <property type="project" value="InterPro"/>
</dbReference>
<evidence type="ECO:0000256" key="2">
    <source>
        <dbReference type="SAM" id="Phobius"/>
    </source>
</evidence>
<dbReference type="InterPro" id="IPR007730">
    <property type="entry name" value="SPOR-like_dom"/>
</dbReference>
<evidence type="ECO:0000256" key="1">
    <source>
        <dbReference type="SAM" id="MobiDB-lite"/>
    </source>
</evidence>
<feature type="domain" description="SPOR" evidence="3">
    <location>
        <begin position="172"/>
        <end position="252"/>
    </location>
</feature>
<evidence type="ECO:0000313" key="5">
    <source>
        <dbReference type="Proteomes" id="UP001156870"/>
    </source>
</evidence>
<keyword evidence="5" id="KW-1185">Reference proteome</keyword>
<dbReference type="Gene3D" id="3.30.70.1070">
    <property type="entry name" value="Sporulation related repeat"/>
    <property type="match status" value="1"/>
</dbReference>
<evidence type="ECO:0000313" key="4">
    <source>
        <dbReference type="EMBL" id="GLS24492.1"/>
    </source>
</evidence>
<dbReference type="AlphaFoldDB" id="A0AA37T869"/>
<proteinExistence type="predicted"/>
<feature type="region of interest" description="Disordered" evidence="1">
    <location>
        <begin position="1"/>
        <end position="60"/>
    </location>
</feature>